<dbReference type="RefSeq" id="WP_344085731.1">
    <property type="nucleotide sequence ID" value="NZ_BAAAPO010000039.1"/>
</dbReference>
<dbReference type="GO" id="GO:0005524">
    <property type="term" value="F:ATP binding"/>
    <property type="evidence" value="ECO:0007669"/>
    <property type="project" value="UniProtKB-KW"/>
</dbReference>
<keyword evidence="4 7" id="KW-0067">ATP-binding</keyword>
<dbReference type="InterPro" id="IPR017871">
    <property type="entry name" value="ABC_transporter-like_CS"/>
</dbReference>
<evidence type="ECO:0000313" key="8">
    <source>
        <dbReference type="Proteomes" id="UP001499938"/>
    </source>
</evidence>
<accession>A0ABP4Y1I8</accession>
<dbReference type="PANTHER" id="PTHR42734">
    <property type="entry name" value="METAL TRANSPORT SYSTEM ATP-BINDING PROTEIN TM_0124-RELATED"/>
    <property type="match status" value="1"/>
</dbReference>
<dbReference type="SUPFAM" id="SSF52540">
    <property type="entry name" value="P-loop containing nucleoside triphosphate hydrolases"/>
    <property type="match status" value="1"/>
</dbReference>
<comment type="similarity">
    <text evidence="1">Belongs to the ABC transporter superfamily.</text>
</comment>
<reference evidence="8" key="1">
    <citation type="journal article" date="2019" name="Int. J. Syst. Evol. Microbiol.">
        <title>The Global Catalogue of Microorganisms (GCM) 10K type strain sequencing project: providing services to taxonomists for standard genome sequencing and annotation.</title>
        <authorList>
            <consortium name="The Broad Institute Genomics Platform"/>
            <consortium name="The Broad Institute Genome Sequencing Center for Infectious Disease"/>
            <person name="Wu L."/>
            <person name="Ma J."/>
        </authorList>
    </citation>
    <scope>NUCLEOTIDE SEQUENCE [LARGE SCALE GENOMIC DNA]</scope>
    <source>
        <strain evidence="8">JCM 15592</strain>
    </source>
</reference>
<feature type="region of interest" description="Disordered" evidence="5">
    <location>
        <begin position="233"/>
        <end position="268"/>
    </location>
</feature>
<dbReference type="Proteomes" id="UP001499938">
    <property type="component" value="Unassembled WGS sequence"/>
</dbReference>
<keyword evidence="2" id="KW-0813">Transport</keyword>
<dbReference type="PROSITE" id="PS00211">
    <property type="entry name" value="ABC_TRANSPORTER_1"/>
    <property type="match status" value="1"/>
</dbReference>
<dbReference type="EMBL" id="BAAAPO010000039">
    <property type="protein sequence ID" value="GAA1799852.1"/>
    <property type="molecule type" value="Genomic_DNA"/>
</dbReference>
<dbReference type="PANTHER" id="PTHR42734:SF5">
    <property type="entry name" value="IRON TRANSPORT SYSTEM ATP-BINDING PROTEIN HI_0361-RELATED"/>
    <property type="match status" value="1"/>
</dbReference>
<name>A0ABP4Y1I8_9MICO</name>
<dbReference type="InterPro" id="IPR003439">
    <property type="entry name" value="ABC_transporter-like_ATP-bd"/>
</dbReference>
<evidence type="ECO:0000313" key="7">
    <source>
        <dbReference type="EMBL" id="GAA1799852.1"/>
    </source>
</evidence>
<dbReference type="Pfam" id="PF00005">
    <property type="entry name" value="ABC_tran"/>
    <property type="match status" value="1"/>
</dbReference>
<organism evidence="7 8">
    <name type="scientific">Nostocoides veronense</name>
    <dbReference type="NCBI Taxonomy" id="330836"/>
    <lineage>
        <taxon>Bacteria</taxon>
        <taxon>Bacillati</taxon>
        <taxon>Actinomycetota</taxon>
        <taxon>Actinomycetes</taxon>
        <taxon>Micrococcales</taxon>
        <taxon>Intrasporangiaceae</taxon>
        <taxon>Nostocoides</taxon>
    </lineage>
</organism>
<gene>
    <name evidence="7" type="ORF">GCM10009811_24650</name>
</gene>
<feature type="domain" description="ABC transporter" evidence="6">
    <location>
        <begin position="7"/>
        <end position="243"/>
    </location>
</feature>
<evidence type="ECO:0000256" key="3">
    <source>
        <dbReference type="ARBA" id="ARBA00022741"/>
    </source>
</evidence>
<evidence type="ECO:0000256" key="2">
    <source>
        <dbReference type="ARBA" id="ARBA00022448"/>
    </source>
</evidence>
<evidence type="ECO:0000256" key="5">
    <source>
        <dbReference type="SAM" id="MobiDB-lite"/>
    </source>
</evidence>
<evidence type="ECO:0000259" key="6">
    <source>
        <dbReference type="PROSITE" id="PS50893"/>
    </source>
</evidence>
<keyword evidence="3" id="KW-0547">Nucleotide-binding</keyword>
<dbReference type="InterPro" id="IPR027417">
    <property type="entry name" value="P-loop_NTPase"/>
</dbReference>
<evidence type="ECO:0000256" key="4">
    <source>
        <dbReference type="ARBA" id="ARBA00022840"/>
    </source>
</evidence>
<keyword evidence="8" id="KW-1185">Reference proteome</keyword>
<dbReference type="Gene3D" id="3.40.50.300">
    <property type="entry name" value="P-loop containing nucleotide triphosphate hydrolases"/>
    <property type="match status" value="1"/>
</dbReference>
<sequence length="268" mass="28336">MPPVTIIDLQDAAFGHAGTPIVSGVTVSIAPGEVVAVLGPNGAGKSTLVKGLLGLTEHLGGRANVLDQPLEEVDRRRIGYVPQRHTLANSVRATVAEIVAIGRLPYRAWWRPWRRDAYADRQAIARALEVVGLGERAGADVSALSGGQQRRVLIARALAASPDVLIMDEPTAGVDHANQLILAGVLETLAARGTTMLIVTHELQALADVITRVLVVDEGTISWDGSPADFTTMTGAPMDGHHHGHSPEHRSTPGHLPTDTFDHGSPHA</sequence>
<dbReference type="PROSITE" id="PS50893">
    <property type="entry name" value="ABC_TRANSPORTER_2"/>
    <property type="match status" value="1"/>
</dbReference>
<dbReference type="SMART" id="SM00382">
    <property type="entry name" value="AAA"/>
    <property type="match status" value="1"/>
</dbReference>
<dbReference type="InterPro" id="IPR050153">
    <property type="entry name" value="Metal_Ion_Import_ABC"/>
</dbReference>
<dbReference type="InterPro" id="IPR003593">
    <property type="entry name" value="AAA+_ATPase"/>
</dbReference>
<feature type="compositionally biased region" description="Basic and acidic residues" evidence="5">
    <location>
        <begin position="239"/>
        <end position="251"/>
    </location>
</feature>
<proteinExistence type="inferred from homology"/>
<protein>
    <submittedName>
        <fullName evidence="7">Metal ABC transporter ATP-binding protein</fullName>
    </submittedName>
</protein>
<evidence type="ECO:0000256" key="1">
    <source>
        <dbReference type="ARBA" id="ARBA00005417"/>
    </source>
</evidence>
<comment type="caution">
    <text evidence="7">The sequence shown here is derived from an EMBL/GenBank/DDBJ whole genome shotgun (WGS) entry which is preliminary data.</text>
</comment>